<protein>
    <submittedName>
        <fullName evidence="1">Uncharacterized protein</fullName>
    </submittedName>
</protein>
<evidence type="ECO:0000313" key="1">
    <source>
        <dbReference type="EMBL" id="VYT61947.1"/>
    </source>
</evidence>
<organism evidence="1">
    <name type="scientific">Streptococcus lutetiensis</name>
    <dbReference type="NCBI Taxonomy" id="150055"/>
    <lineage>
        <taxon>Bacteria</taxon>
        <taxon>Bacillati</taxon>
        <taxon>Bacillota</taxon>
        <taxon>Bacilli</taxon>
        <taxon>Lactobacillales</taxon>
        <taxon>Streptococcaceae</taxon>
        <taxon>Streptococcus</taxon>
    </lineage>
</organism>
<sequence>MYEQEKDCIYNMIDLADNAILQGDKHHALTSLYFIKKGLESLIVGLGADND</sequence>
<dbReference type="RefSeq" id="WP_185952481.1">
    <property type="nucleotide sequence ID" value="NZ_CABEIR010000002.1"/>
</dbReference>
<name>A0A6N2Y721_9STRE</name>
<accession>A0A6N2Y721</accession>
<dbReference type="AlphaFoldDB" id="A0A6N2Y721"/>
<gene>
    <name evidence="1" type="ORF">SLLFYP71_00006</name>
</gene>
<proteinExistence type="predicted"/>
<reference evidence="1" key="1">
    <citation type="submission" date="2019-11" db="EMBL/GenBank/DDBJ databases">
        <authorList>
            <person name="Feng L."/>
        </authorList>
    </citation>
    <scope>NUCLEOTIDE SEQUENCE</scope>
    <source>
        <strain evidence="1">SLutetiensisLFYP71</strain>
    </source>
</reference>
<dbReference type="EMBL" id="CACRUI010000001">
    <property type="protein sequence ID" value="VYT61947.1"/>
    <property type="molecule type" value="Genomic_DNA"/>
</dbReference>